<gene>
    <name evidence="4" type="ORF">OG699_16215</name>
</gene>
<dbReference type="SUPFAM" id="SSF47781">
    <property type="entry name" value="RuvA domain 2-like"/>
    <property type="match status" value="1"/>
</dbReference>
<dbReference type="PANTHER" id="PTHR21180:SF32">
    <property type="entry name" value="ENDONUCLEASE_EXONUCLEASE_PHOSPHATASE FAMILY DOMAIN-CONTAINING PROTEIN 1"/>
    <property type="match status" value="1"/>
</dbReference>
<feature type="region of interest" description="Disordered" evidence="1">
    <location>
        <begin position="1"/>
        <end position="183"/>
    </location>
</feature>
<keyword evidence="2" id="KW-0812">Transmembrane</keyword>
<feature type="compositionally biased region" description="Low complexity" evidence="1">
    <location>
        <begin position="45"/>
        <end position="56"/>
    </location>
</feature>
<sequence>MALRSSSRTATPTSGPGRGPHSDSRSRSRHRRRDGRTRTRRHEASAAALRLRADALFTEHAQRRRESGNGPPWTDRDAGDVPRENTAVGTGFMADPIRDPWNPRPEAHGRDIVPDPGRTLRAEGSTADRTAPLSTPTVSTPTVSTRTVSAWTASEAPAGGPDPGTASVPASHEPAGEAGEWRDRAGLAVRERLPLWLQSRCGLERRSVAALTVLLVVAAAFAVQHFWAGRTRPVRAPEVMSAAAPYGGKHAPGDGPGVESGAPAGVSSAAVNGGVVVVDVGGKVRTPGLQRLPAGSRVEDALRAAGGLRPGTDTDGLNRARVLVDGEQIVVGASAAPTGAGPGGSGGSVAFGAAGSAMGAVPSAPIPLNTATVDQFDSLPGVGPVLARHIIDYRTAHGGFRSVDELREVNGIGDRRFADLRHLVRP</sequence>
<dbReference type="Pfam" id="PF12836">
    <property type="entry name" value="HHH_3"/>
    <property type="match status" value="1"/>
</dbReference>
<feature type="compositionally biased region" description="Low complexity" evidence="1">
    <location>
        <begin position="130"/>
        <end position="149"/>
    </location>
</feature>
<keyword evidence="4" id="KW-0238">DNA-binding</keyword>
<feature type="transmembrane region" description="Helical" evidence="2">
    <location>
        <begin position="208"/>
        <end position="227"/>
    </location>
</feature>
<dbReference type="Pfam" id="PF10531">
    <property type="entry name" value="SLBB"/>
    <property type="match status" value="1"/>
</dbReference>
<evidence type="ECO:0000256" key="1">
    <source>
        <dbReference type="SAM" id="MobiDB-lite"/>
    </source>
</evidence>
<evidence type="ECO:0000313" key="4">
    <source>
        <dbReference type="EMBL" id="WTZ09404.1"/>
    </source>
</evidence>
<dbReference type="AlphaFoldDB" id="A0AAU3HYL5"/>
<accession>A0AAU3HYL5</accession>
<keyword evidence="2" id="KW-0472">Membrane</keyword>
<dbReference type="Gene3D" id="1.10.150.320">
    <property type="entry name" value="Photosystem II 12 kDa extrinsic protein"/>
    <property type="match status" value="1"/>
</dbReference>
<evidence type="ECO:0000259" key="3">
    <source>
        <dbReference type="Pfam" id="PF10531"/>
    </source>
</evidence>
<keyword evidence="2" id="KW-1133">Transmembrane helix</keyword>
<dbReference type="PANTHER" id="PTHR21180">
    <property type="entry name" value="ENDONUCLEASE/EXONUCLEASE/PHOSPHATASE FAMILY DOMAIN-CONTAINING PROTEIN 1"/>
    <property type="match status" value="1"/>
</dbReference>
<organism evidence="4">
    <name type="scientific">Streptomyces sp. NBC_01393</name>
    <dbReference type="NCBI Taxonomy" id="2903851"/>
    <lineage>
        <taxon>Bacteria</taxon>
        <taxon>Bacillati</taxon>
        <taxon>Actinomycetota</taxon>
        <taxon>Actinomycetes</taxon>
        <taxon>Kitasatosporales</taxon>
        <taxon>Streptomycetaceae</taxon>
        <taxon>Streptomyces</taxon>
    </lineage>
</organism>
<feature type="compositionally biased region" description="Polar residues" evidence="1">
    <location>
        <begin position="1"/>
        <end position="13"/>
    </location>
</feature>
<protein>
    <submittedName>
        <fullName evidence="4">ComEA family DNA-binding protein</fullName>
    </submittedName>
</protein>
<dbReference type="InterPro" id="IPR010994">
    <property type="entry name" value="RuvA_2-like"/>
</dbReference>
<reference evidence="4" key="1">
    <citation type="submission" date="2022-10" db="EMBL/GenBank/DDBJ databases">
        <title>The complete genomes of actinobacterial strains from the NBC collection.</title>
        <authorList>
            <person name="Joergensen T.S."/>
            <person name="Alvarez Arevalo M."/>
            <person name="Sterndorff E.B."/>
            <person name="Faurdal D."/>
            <person name="Vuksanovic O."/>
            <person name="Mourched A.-S."/>
            <person name="Charusanti P."/>
            <person name="Shaw S."/>
            <person name="Blin K."/>
            <person name="Weber T."/>
        </authorList>
    </citation>
    <scope>NUCLEOTIDE SEQUENCE</scope>
    <source>
        <strain evidence="4">NBC_01393</strain>
    </source>
</reference>
<dbReference type="InterPro" id="IPR019554">
    <property type="entry name" value="Soluble_ligand-bd"/>
</dbReference>
<dbReference type="InterPro" id="IPR051675">
    <property type="entry name" value="Endo/Exo/Phosphatase_dom_1"/>
</dbReference>
<dbReference type="GO" id="GO:0003677">
    <property type="term" value="F:DNA binding"/>
    <property type="evidence" value="ECO:0007669"/>
    <property type="project" value="UniProtKB-KW"/>
</dbReference>
<dbReference type="GO" id="GO:0015628">
    <property type="term" value="P:protein secretion by the type II secretion system"/>
    <property type="evidence" value="ECO:0007669"/>
    <property type="project" value="TreeGrafter"/>
</dbReference>
<feature type="compositionally biased region" description="Basic and acidic residues" evidence="1">
    <location>
        <begin position="74"/>
        <end position="83"/>
    </location>
</feature>
<feature type="compositionally biased region" description="Basic residues" evidence="1">
    <location>
        <begin position="27"/>
        <end position="41"/>
    </location>
</feature>
<name>A0AAU3HYL5_9ACTN</name>
<feature type="domain" description="Soluble ligand binding" evidence="3">
    <location>
        <begin position="277"/>
        <end position="331"/>
    </location>
</feature>
<dbReference type="EMBL" id="CP109546">
    <property type="protein sequence ID" value="WTZ09404.1"/>
    <property type="molecule type" value="Genomic_DNA"/>
</dbReference>
<proteinExistence type="predicted"/>
<evidence type="ECO:0000256" key="2">
    <source>
        <dbReference type="SAM" id="Phobius"/>
    </source>
</evidence>
<dbReference type="GO" id="GO:0015627">
    <property type="term" value="C:type II protein secretion system complex"/>
    <property type="evidence" value="ECO:0007669"/>
    <property type="project" value="TreeGrafter"/>
</dbReference>
<feature type="compositionally biased region" description="Basic and acidic residues" evidence="1">
    <location>
        <begin position="105"/>
        <end position="121"/>
    </location>
</feature>